<sequence length="222" mass="24556">MPSLRIRTTLPSSYSTSSTRANFSTNLQTTPPLSSGSTHINSPPSSPFPHYPNLHPFLHHAVTFPPTMLSLYYKLRAQEHRISALETAVDTQINTLLDILSFRVDEQIAFALDEISLRVENLEKEEEERGWGRREEGIAFGVLLPGLEKGEIYIIGKERGTVVKAGSCEDDGVEDGENSAAVGESEYYSVGGGSNSEEEGPFVKEGVDELDRMCDEYVCRRA</sequence>
<proteinExistence type="predicted"/>
<keyword evidence="3" id="KW-1185">Reference proteome</keyword>
<feature type="compositionally biased region" description="Polar residues" evidence="1">
    <location>
        <begin position="20"/>
        <end position="43"/>
    </location>
</feature>
<feature type="compositionally biased region" description="Low complexity" evidence="1">
    <location>
        <begin position="8"/>
        <end position="19"/>
    </location>
</feature>
<organism evidence="2 3">
    <name type="scientific">Lojkania enalia</name>
    <dbReference type="NCBI Taxonomy" id="147567"/>
    <lineage>
        <taxon>Eukaryota</taxon>
        <taxon>Fungi</taxon>
        <taxon>Dikarya</taxon>
        <taxon>Ascomycota</taxon>
        <taxon>Pezizomycotina</taxon>
        <taxon>Dothideomycetes</taxon>
        <taxon>Pleosporomycetidae</taxon>
        <taxon>Pleosporales</taxon>
        <taxon>Pleosporales incertae sedis</taxon>
        <taxon>Lojkania</taxon>
    </lineage>
</organism>
<feature type="region of interest" description="Disordered" evidence="1">
    <location>
        <begin position="1"/>
        <end position="46"/>
    </location>
</feature>
<evidence type="ECO:0000256" key="1">
    <source>
        <dbReference type="SAM" id="MobiDB-lite"/>
    </source>
</evidence>
<accession>A0A9P4TPG8</accession>
<dbReference type="AlphaFoldDB" id="A0A9P4TPG8"/>
<reference evidence="3" key="1">
    <citation type="journal article" date="2020" name="Stud. Mycol.">
        <title>101 Dothideomycetes genomes: A test case for predicting lifestyles and emergence of pathogens.</title>
        <authorList>
            <person name="Haridas S."/>
            <person name="Albert R."/>
            <person name="Binder M."/>
            <person name="Bloem J."/>
            <person name="LaButti K."/>
            <person name="Salamov A."/>
            <person name="Andreopoulos B."/>
            <person name="Baker S."/>
            <person name="Barry K."/>
            <person name="Bills G."/>
            <person name="Bluhm B."/>
            <person name="Cannon C."/>
            <person name="Castanera R."/>
            <person name="Culley D."/>
            <person name="Daum C."/>
            <person name="Ezra D."/>
            <person name="Gonzalez J."/>
            <person name="Henrissat B."/>
            <person name="Kuo A."/>
            <person name="Liang C."/>
            <person name="Lipzen A."/>
            <person name="Lutzoni F."/>
            <person name="Magnuson J."/>
            <person name="Mondo S."/>
            <person name="Nolan M."/>
            <person name="Ohm R."/>
            <person name="Pangilinan J."/>
            <person name="Park H.-J."/>
            <person name="Ramirez L."/>
            <person name="Alfaro M."/>
            <person name="Sun H."/>
            <person name="Tritt A."/>
            <person name="Yoshinaga Y."/>
            <person name="Zwiers L.-H."/>
            <person name="Turgeon B."/>
            <person name="Goodwin S."/>
            <person name="Spatafora J."/>
            <person name="Crous P."/>
            <person name="Grigoriev I."/>
        </authorList>
    </citation>
    <scope>NUCLEOTIDE SEQUENCE [LARGE SCALE GENOMIC DNA]</scope>
    <source>
        <strain evidence="3">CBS 304.66</strain>
    </source>
</reference>
<comment type="caution">
    <text evidence="2">The sequence shown here is derived from an EMBL/GenBank/DDBJ whole genome shotgun (WGS) entry which is preliminary data.</text>
</comment>
<dbReference type="Proteomes" id="UP000800093">
    <property type="component" value="Unassembled WGS sequence"/>
</dbReference>
<name>A0A9P4TPG8_9PLEO</name>
<protein>
    <submittedName>
        <fullName evidence="2">Uncharacterized protein</fullName>
    </submittedName>
</protein>
<evidence type="ECO:0000313" key="2">
    <source>
        <dbReference type="EMBL" id="KAF2269587.1"/>
    </source>
</evidence>
<evidence type="ECO:0000313" key="3">
    <source>
        <dbReference type="Proteomes" id="UP000800093"/>
    </source>
</evidence>
<gene>
    <name evidence="2" type="ORF">CC78DRAFT_540111</name>
</gene>
<dbReference type="EMBL" id="ML986582">
    <property type="protein sequence ID" value="KAF2269587.1"/>
    <property type="molecule type" value="Genomic_DNA"/>
</dbReference>